<proteinExistence type="predicted"/>
<comment type="caution">
    <text evidence="2">The sequence shown here is derived from an EMBL/GenBank/DDBJ whole genome shotgun (WGS) entry which is preliminary data.</text>
</comment>
<evidence type="ECO:0000259" key="1">
    <source>
        <dbReference type="Pfam" id="PF23265"/>
    </source>
</evidence>
<keyword evidence="3" id="KW-1185">Reference proteome</keyword>
<feature type="domain" description="KY-like immunoglobulin-like" evidence="1">
    <location>
        <begin position="8"/>
        <end position="128"/>
    </location>
</feature>
<dbReference type="Proteomes" id="UP000678393">
    <property type="component" value="Unassembled WGS sequence"/>
</dbReference>
<dbReference type="InterPro" id="IPR056564">
    <property type="entry name" value="Ig-like_KY"/>
</dbReference>
<protein>
    <recommendedName>
        <fullName evidence="1">KY-like immunoglobulin-like domain-containing protein</fullName>
    </recommendedName>
</protein>
<name>A0A8S3YI66_9EUPU</name>
<dbReference type="AlphaFoldDB" id="A0A8S3YI66"/>
<evidence type="ECO:0000313" key="2">
    <source>
        <dbReference type="EMBL" id="CAG5116913.1"/>
    </source>
</evidence>
<dbReference type="PANTHER" id="PTHR47020">
    <property type="entry name" value="HILLARIN"/>
    <property type="match status" value="1"/>
</dbReference>
<dbReference type="OrthoDB" id="6045135at2759"/>
<gene>
    <name evidence="2" type="ORF">CUNI_LOCUS2471</name>
</gene>
<evidence type="ECO:0000313" key="3">
    <source>
        <dbReference type="Proteomes" id="UP000678393"/>
    </source>
</evidence>
<dbReference type="Pfam" id="PF23265">
    <property type="entry name" value="Ig-like_KY"/>
    <property type="match status" value="1"/>
</dbReference>
<dbReference type="EMBL" id="CAJHNH020000321">
    <property type="protein sequence ID" value="CAG5116913.1"/>
    <property type="molecule type" value="Genomic_DNA"/>
</dbReference>
<organism evidence="2 3">
    <name type="scientific">Candidula unifasciata</name>
    <dbReference type="NCBI Taxonomy" id="100452"/>
    <lineage>
        <taxon>Eukaryota</taxon>
        <taxon>Metazoa</taxon>
        <taxon>Spiralia</taxon>
        <taxon>Lophotrochozoa</taxon>
        <taxon>Mollusca</taxon>
        <taxon>Gastropoda</taxon>
        <taxon>Heterobranchia</taxon>
        <taxon>Euthyneura</taxon>
        <taxon>Panpulmonata</taxon>
        <taxon>Eupulmonata</taxon>
        <taxon>Stylommatophora</taxon>
        <taxon>Helicina</taxon>
        <taxon>Helicoidea</taxon>
        <taxon>Geomitridae</taxon>
        <taxon>Candidula</taxon>
    </lineage>
</organism>
<dbReference type="InterPro" id="IPR053041">
    <property type="entry name" value="Transglut-like_Superfamily_Mod"/>
</dbReference>
<reference evidence="2" key="1">
    <citation type="submission" date="2021-04" db="EMBL/GenBank/DDBJ databases">
        <authorList>
            <consortium name="Molecular Ecology Group"/>
        </authorList>
    </citation>
    <scope>NUCLEOTIDE SEQUENCE</scope>
</reference>
<dbReference type="PANTHER" id="PTHR47020:SF1">
    <property type="entry name" value="HILLARIN"/>
    <property type="match status" value="1"/>
</dbReference>
<sequence length="222" mass="25167">MSGRPEIPEGYLGSQPKFAELRLQTITHDNPEFSVDQNNELEIKFKMPRPIKVTSSLIQAKDDKDISEYVFTQTKEGVLAFVLMFPEAGYYKFQIFGLEAADQSKSLPNVYNYLIHVKDALRPAYPFPKQYAQWKDGCYLYSPLVLNAKTSLAKVEFKVYVPNAKAVAVVAAGEWFHLTKHGENWEGTVGLSKHRGKDVKVTLNANYGSDETKYATLLEYII</sequence>
<accession>A0A8S3YI66</accession>